<name>A0A9J6FR74_HAELO</name>
<accession>A0A9J6FR74</accession>
<reference evidence="2 3" key="1">
    <citation type="journal article" date="2020" name="Cell">
        <title>Large-Scale Comparative Analyses of Tick Genomes Elucidate Their Genetic Diversity and Vector Capacities.</title>
        <authorList>
            <consortium name="Tick Genome and Microbiome Consortium (TIGMIC)"/>
            <person name="Jia N."/>
            <person name="Wang J."/>
            <person name="Shi W."/>
            <person name="Du L."/>
            <person name="Sun Y."/>
            <person name="Zhan W."/>
            <person name="Jiang J.F."/>
            <person name="Wang Q."/>
            <person name="Zhang B."/>
            <person name="Ji P."/>
            <person name="Bell-Sakyi L."/>
            <person name="Cui X.M."/>
            <person name="Yuan T.T."/>
            <person name="Jiang B.G."/>
            <person name="Yang W.F."/>
            <person name="Lam T.T."/>
            <person name="Chang Q.C."/>
            <person name="Ding S.J."/>
            <person name="Wang X.J."/>
            <person name="Zhu J.G."/>
            <person name="Ruan X.D."/>
            <person name="Zhao L."/>
            <person name="Wei J.T."/>
            <person name="Ye R.Z."/>
            <person name="Que T.C."/>
            <person name="Du C.H."/>
            <person name="Zhou Y.H."/>
            <person name="Cheng J.X."/>
            <person name="Dai P.F."/>
            <person name="Guo W.B."/>
            <person name="Han X.H."/>
            <person name="Huang E.J."/>
            <person name="Li L.F."/>
            <person name="Wei W."/>
            <person name="Gao Y.C."/>
            <person name="Liu J.Z."/>
            <person name="Shao H.Z."/>
            <person name="Wang X."/>
            <person name="Wang C.C."/>
            <person name="Yang T.C."/>
            <person name="Huo Q.B."/>
            <person name="Li W."/>
            <person name="Chen H.Y."/>
            <person name="Chen S.E."/>
            <person name="Zhou L.G."/>
            <person name="Ni X.B."/>
            <person name="Tian J.H."/>
            <person name="Sheng Y."/>
            <person name="Liu T."/>
            <person name="Pan Y.S."/>
            <person name="Xia L.Y."/>
            <person name="Li J."/>
            <person name="Zhao F."/>
            <person name="Cao W.C."/>
        </authorList>
    </citation>
    <scope>NUCLEOTIDE SEQUENCE [LARGE SCALE GENOMIC DNA]</scope>
    <source>
        <strain evidence="2">HaeL-2018</strain>
    </source>
</reference>
<gene>
    <name evidence="2" type="ORF">HPB48_013338</name>
</gene>
<feature type="compositionally biased region" description="Basic and acidic residues" evidence="1">
    <location>
        <begin position="240"/>
        <end position="250"/>
    </location>
</feature>
<dbReference type="VEuPathDB" id="VectorBase:HLOH_047257"/>
<evidence type="ECO:0000256" key="1">
    <source>
        <dbReference type="SAM" id="MobiDB-lite"/>
    </source>
</evidence>
<dbReference type="Proteomes" id="UP000821853">
    <property type="component" value="Unassembled WGS sequence"/>
</dbReference>
<sequence>MKSVANSQVDPDESEAAPSDPAAQEELAAEASPAQPLVAVGPDGHPSSSATSGASSQAVCSTQRRSARAVARRASVDVGQSVKQETFSVERSWSSRPLSEQAPTNNQFENQDDNKANNSAEDAAPPKNGATGSRNAASPSPAQEELVPSTPVTPSPSDSDVTEKQWRQKEDDEDTVKGALVETDAEARQLVLRGKHPIGIPAPAKAIPKPGALVYKSAAGQDATNHARPSYGRAEPVTDADDHASQEHTKPFMKTDMNSKEKELRPKVSHSDRGNNCRPHPGCSAWISSQREHTPTIPSFPRCRRRSSREPALHCPLSAHFPQEHSPAESAAANGTQSAALTAVVARRQRTLVASVHRSEATPRGIAAHTACNPRPAAEPRTTGSLLVDRPCAPSSRAQNAHIFAETPRF</sequence>
<feature type="compositionally biased region" description="Polar residues" evidence="1">
    <location>
        <begin position="130"/>
        <end position="141"/>
    </location>
</feature>
<keyword evidence="3" id="KW-1185">Reference proteome</keyword>
<feature type="region of interest" description="Disordered" evidence="1">
    <location>
        <begin position="221"/>
        <end position="278"/>
    </location>
</feature>
<evidence type="ECO:0000313" key="3">
    <source>
        <dbReference type="Proteomes" id="UP000821853"/>
    </source>
</evidence>
<dbReference type="AlphaFoldDB" id="A0A9J6FR74"/>
<protein>
    <submittedName>
        <fullName evidence="2">Uncharacterized protein</fullName>
    </submittedName>
</protein>
<feature type="compositionally biased region" description="Low complexity" evidence="1">
    <location>
        <begin position="147"/>
        <end position="159"/>
    </location>
</feature>
<proteinExistence type="predicted"/>
<organism evidence="2 3">
    <name type="scientific">Haemaphysalis longicornis</name>
    <name type="common">Bush tick</name>
    <dbReference type="NCBI Taxonomy" id="44386"/>
    <lineage>
        <taxon>Eukaryota</taxon>
        <taxon>Metazoa</taxon>
        <taxon>Ecdysozoa</taxon>
        <taxon>Arthropoda</taxon>
        <taxon>Chelicerata</taxon>
        <taxon>Arachnida</taxon>
        <taxon>Acari</taxon>
        <taxon>Parasitiformes</taxon>
        <taxon>Ixodida</taxon>
        <taxon>Ixodoidea</taxon>
        <taxon>Ixodidae</taxon>
        <taxon>Haemaphysalinae</taxon>
        <taxon>Haemaphysalis</taxon>
    </lineage>
</organism>
<feature type="compositionally biased region" description="Basic and acidic residues" evidence="1">
    <location>
        <begin position="161"/>
        <end position="170"/>
    </location>
</feature>
<feature type="compositionally biased region" description="Polar residues" evidence="1">
    <location>
        <begin position="81"/>
        <end position="109"/>
    </location>
</feature>
<feature type="region of interest" description="Disordered" evidence="1">
    <location>
        <begin position="1"/>
        <end position="181"/>
    </location>
</feature>
<evidence type="ECO:0000313" key="2">
    <source>
        <dbReference type="EMBL" id="KAH9365802.1"/>
    </source>
</evidence>
<feature type="compositionally biased region" description="Basic and acidic residues" evidence="1">
    <location>
        <begin position="257"/>
        <end position="275"/>
    </location>
</feature>
<comment type="caution">
    <text evidence="2">The sequence shown here is derived from an EMBL/GenBank/DDBJ whole genome shotgun (WGS) entry which is preliminary data.</text>
</comment>
<dbReference type="EMBL" id="JABSTR010000003">
    <property type="protein sequence ID" value="KAH9365802.1"/>
    <property type="molecule type" value="Genomic_DNA"/>
</dbReference>
<feature type="compositionally biased region" description="Low complexity" evidence="1">
    <location>
        <begin position="47"/>
        <end position="58"/>
    </location>
</feature>